<dbReference type="SMART" id="SM00108">
    <property type="entry name" value="B_lectin"/>
    <property type="match status" value="2"/>
</dbReference>
<dbReference type="SMART" id="SM00020">
    <property type="entry name" value="Tryp_SPc"/>
    <property type="match status" value="1"/>
</dbReference>
<dbReference type="PANTHER" id="PTHR24260:SF136">
    <property type="entry name" value="GH08193P-RELATED"/>
    <property type="match status" value="1"/>
</dbReference>
<dbReference type="SUPFAM" id="SSF51110">
    <property type="entry name" value="alpha-D-mannose-specific plant lectins"/>
    <property type="match status" value="2"/>
</dbReference>
<evidence type="ECO:0000256" key="1">
    <source>
        <dbReference type="SAM" id="SignalP"/>
    </source>
</evidence>
<gene>
    <name evidence="4" type="ORF">FHR34_004808</name>
</gene>
<dbReference type="PANTHER" id="PTHR24260">
    <property type="match status" value="1"/>
</dbReference>
<keyword evidence="1" id="KW-0732">Signal</keyword>
<feature type="signal peptide" evidence="1">
    <location>
        <begin position="1"/>
        <end position="29"/>
    </location>
</feature>
<accession>A0A7W7VXP5</accession>
<dbReference type="InterPro" id="IPR036426">
    <property type="entry name" value="Bulb-type_lectin_dom_sf"/>
</dbReference>
<feature type="domain" description="Peptidase S1" evidence="2">
    <location>
        <begin position="29"/>
        <end position="245"/>
    </location>
</feature>
<dbReference type="Pfam" id="PF00089">
    <property type="entry name" value="Trypsin"/>
    <property type="match status" value="1"/>
</dbReference>
<dbReference type="RefSeq" id="WP_184938314.1">
    <property type="nucleotide sequence ID" value="NZ_JACHJV010000001.1"/>
</dbReference>
<dbReference type="Proteomes" id="UP000540506">
    <property type="component" value="Unassembled WGS sequence"/>
</dbReference>
<dbReference type="GO" id="GO:0004252">
    <property type="term" value="F:serine-type endopeptidase activity"/>
    <property type="evidence" value="ECO:0007669"/>
    <property type="project" value="InterPro"/>
</dbReference>
<dbReference type="AlphaFoldDB" id="A0A7W7VXP5"/>
<evidence type="ECO:0000313" key="5">
    <source>
        <dbReference type="Proteomes" id="UP000540506"/>
    </source>
</evidence>
<dbReference type="InterPro" id="IPR009003">
    <property type="entry name" value="Peptidase_S1_PA"/>
</dbReference>
<protein>
    <submittedName>
        <fullName evidence="4">Uncharacterized protein</fullName>
    </submittedName>
</protein>
<name>A0A7W7VXP5_KITKI</name>
<sequence>MKGQLPRIGTIAALAAAAATALSGPTAQAVSGDPVSQNSYAYTAKITIGDQEQNRRACSGVLIDPSWVLTAAGCFAADPAQGSAVDAGTPKTKSTVALGATTADVVQLVPRQDRDLVLAKLSHPVFGITPVALATVPAAPGDALRIAGWGRTKDEWVPQQAHTGAFGVDSADATTLAVSPKTTGAAVCKGDAGGPVLREKNGTVELAAINSRSWQGGCLGESETRTSATATRVDDLATWVSTATTQGGPVLAPGTKIASGQSVAGRDLQLTMQGDGNLTVTHRGIPGGILWSSNTGGNAGAYALMQDDGNFVVYKKDGGQYTGGAIWESHTYPNAGAYLRIQDDGNIVLYKKDGSTDTGGALWSTGTLRENSTVASNTPIWSTRWMEAKSTVLEMQADGNLVLYRKSDGGVMWNSGTAGNPGAWLAMQSDGNLVVYRAGGGGGNGSLWASGTFWAAGAYFKLQDDGNIVIYKKEGGEGIGGNIWSPNTFA</sequence>
<evidence type="ECO:0000259" key="3">
    <source>
        <dbReference type="PROSITE" id="PS50927"/>
    </source>
</evidence>
<dbReference type="PROSITE" id="PS50240">
    <property type="entry name" value="TRYPSIN_DOM"/>
    <property type="match status" value="1"/>
</dbReference>
<dbReference type="Gene3D" id="2.40.10.10">
    <property type="entry name" value="Trypsin-like serine proteases"/>
    <property type="match status" value="1"/>
</dbReference>
<dbReference type="InterPro" id="IPR051333">
    <property type="entry name" value="CLIP_Serine_Protease"/>
</dbReference>
<dbReference type="InterPro" id="IPR001480">
    <property type="entry name" value="Bulb-type_lectin_dom"/>
</dbReference>
<reference evidence="4 5" key="1">
    <citation type="submission" date="2020-08" db="EMBL/GenBank/DDBJ databases">
        <title>Sequencing the genomes of 1000 actinobacteria strains.</title>
        <authorList>
            <person name="Klenk H.-P."/>
        </authorList>
    </citation>
    <scope>NUCLEOTIDE SEQUENCE [LARGE SCALE GENOMIC DNA]</scope>
    <source>
        <strain evidence="4 5">DSM 41654</strain>
    </source>
</reference>
<organism evidence="4 5">
    <name type="scientific">Kitasatospora kifunensis</name>
    <name type="common">Streptomyces kifunensis</name>
    <dbReference type="NCBI Taxonomy" id="58351"/>
    <lineage>
        <taxon>Bacteria</taxon>
        <taxon>Bacillati</taxon>
        <taxon>Actinomycetota</taxon>
        <taxon>Actinomycetes</taxon>
        <taxon>Kitasatosporales</taxon>
        <taxon>Streptomycetaceae</taxon>
        <taxon>Kitasatospora</taxon>
    </lineage>
</organism>
<keyword evidence="5" id="KW-1185">Reference proteome</keyword>
<comment type="caution">
    <text evidence="4">The sequence shown here is derived from an EMBL/GenBank/DDBJ whole genome shotgun (WGS) entry which is preliminary data.</text>
</comment>
<evidence type="ECO:0000313" key="4">
    <source>
        <dbReference type="EMBL" id="MBB4925815.1"/>
    </source>
</evidence>
<feature type="domain" description="Bulb-type lectin" evidence="3">
    <location>
        <begin position="242"/>
        <end position="362"/>
    </location>
</feature>
<feature type="chain" id="PRO_5031534740" evidence="1">
    <location>
        <begin position="30"/>
        <end position="490"/>
    </location>
</feature>
<feature type="domain" description="Bulb-type lectin" evidence="3">
    <location>
        <begin position="365"/>
        <end position="483"/>
    </location>
</feature>
<dbReference type="PROSITE" id="PS50927">
    <property type="entry name" value="BULB_LECTIN"/>
    <property type="match status" value="2"/>
</dbReference>
<evidence type="ECO:0000259" key="2">
    <source>
        <dbReference type="PROSITE" id="PS50240"/>
    </source>
</evidence>
<dbReference type="InterPro" id="IPR001314">
    <property type="entry name" value="Peptidase_S1A"/>
</dbReference>
<dbReference type="PRINTS" id="PR00722">
    <property type="entry name" value="CHYMOTRYPSIN"/>
</dbReference>
<dbReference type="Gene3D" id="2.90.10.10">
    <property type="entry name" value="Bulb-type lectin domain"/>
    <property type="match status" value="3"/>
</dbReference>
<dbReference type="InterPro" id="IPR001254">
    <property type="entry name" value="Trypsin_dom"/>
</dbReference>
<dbReference type="SUPFAM" id="SSF50494">
    <property type="entry name" value="Trypsin-like serine proteases"/>
    <property type="match status" value="1"/>
</dbReference>
<dbReference type="InterPro" id="IPR043504">
    <property type="entry name" value="Peptidase_S1_PA_chymotrypsin"/>
</dbReference>
<dbReference type="EMBL" id="JACHJV010000001">
    <property type="protein sequence ID" value="MBB4925815.1"/>
    <property type="molecule type" value="Genomic_DNA"/>
</dbReference>
<dbReference type="GO" id="GO:0006508">
    <property type="term" value="P:proteolysis"/>
    <property type="evidence" value="ECO:0007669"/>
    <property type="project" value="InterPro"/>
</dbReference>
<proteinExistence type="predicted"/>